<keyword evidence="1" id="KW-0812">Transmembrane</keyword>
<name>A0A1G2CP74_9BACT</name>
<comment type="caution">
    <text evidence="2">The sequence shown here is derived from an EMBL/GenBank/DDBJ whole genome shotgun (WGS) entry which is preliminary data.</text>
</comment>
<evidence type="ECO:0000313" key="3">
    <source>
        <dbReference type="Proteomes" id="UP000178348"/>
    </source>
</evidence>
<reference evidence="2 3" key="1">
    <citation type="journal article" date="2016" name="Nat. Commun.">
        <title>Thousands of microbial genomes shed light on interconnected biogeochemical processes in an aquifer system.</title>
        <authorList>
            <person name="Anantharaman K."/>
            <person name="Brown C.T."/>
            <person name="Hug L.A."/>
            <person name="Sharon I."/>
            <person name="Castelle C.J."/>
            <person name="Probst A.J."/>
            <person name="Thomas B.C."/>
            <person name="Singh A."/>
            <person name="Wilkins M.J."/>
            <person name="Karaoz U."/>
            <person name="Brodie E.L."/>
            <person name="Williams K.H."/>
            <person name="Hubbard S.S."/>
            <person name="Banfield J.F."/>
        </authorList>
    </citation>
    <scope>NUCLEOTIDE SEQUENCE [LARGE SCALE GENOMIC DNA]</scope>
</reference>
<sequence length="184" mass="20728">MNKQISNGVNPQILLTKKERKDLKRQGKLEVKEASAQKRRLKKIASWGLGGGLTVALIGGLIWYVVTRPPVPESDIVSRGAFHWHPGLTIYVKGEQQEIPANIGIGAVHRPIHTHDDSGQGIVHMEFQGLARKQDTTLGQFFENWNKDMRSFGTNMKMTVNGEENTEYGNYVMGDKDKIELRFD</sequence>
<gene>
    <name evidence="2" type="ORF">A2946_01230</name>
</gene>
<dbReference type="EMBL" id="MHLB01000008">
    <property type="protein sequence ID" value="OGZ02570.1"/>
    <property type="molecule type" value="Genomic_DNA"/>
</dbReference>
<feature type="transmembrane region" description="Helical" evidence="1">
    <location>
        <begin position="44"/>
        <end position="66"/>
    </location>
</feature>
<keyword evidence="1" id="KW-0472">Membrane</keyword>
<proteinExistence type="predicted"/>
<evidence type="ECO:0000256" key="1">
    <source>
        <dbReference type="SAM" id="Phobius"/>
    </source>
</evidence>
<evidence type="ECO:0000313" key="2">
    <source>
        <dbReference type="EMBL" id="OGZ02570.1"/>
    </source>
</evidence>
<dbReference type="Proteomes" id="UP000178348">
    <property type="component" value="Unassembled WGS sequence"/>
</dbReference>
<organism evidence="2 3">
    <name type="scientific">Candidatus Liptonbacteria bacterium RIFCSPLOWO2_01_FULL_53_13</name>
    <dbReference type="NCBI Taxonomy" id="1798651"/>
    <lineage>
        <taxon>Bacteria</taxon>
        <taxon>Candidatus Liptoniibacteriota</taxon>
    </lineage>
</organism>
<keyword evidence="1" id="KW-1133">Transmembrane helix</keyword>
<protein>
    <submittedName>
        <fullName evidence="2">Uncharacterized protein</fullName>
    </submittedName>
</protein>
<accession>A0A1G2CP74</accession>
<dbReference type="AlphaFoldDB" id="A0A1G2CP74"/>